<evidence type="ECO:0000313" key="1">
    <source>
        <dbReference type="EMBL" id="CAG8768060.1"/>
    </source>
</evidence>
<reference evidence="1" key="1">
    <citation type="submission" date="2021-06" db="EMBL/GenBank/DDBJ databases">
        <authorList>
            <person name="Kallberg Y."/>
            <person name="Tangrot J."/>
            <person name="Rosling A."/>
        </authorList>
    </citation>
    <scope>NUCLEOTIDE SEQUENCE</scope>
    <source>
        <strain evidence="1">28 12/20/2015</strain>
    </source>
</reference>
<sequence length="74" mass="7834">VQLCCNLGRELVGIGSSVRSSRSNIVGGIGRSLLTAGDPDLLCEDYERISIRVVVGTVNPVGISFCVKLTVWAN</sequence>
<protein>
    <submittedName>
        <fullName evidence="1">8823_t:CDS:1</fullName>
    </submittedName>
</protein>
<name>A0ACA9QXT2_9GLOM</name>
<comment type="caution">
    <text evidence="1">The sequence shown here is derived from an EMBL/GenBank/DDBJ whole genome shotgun (WGS) entry which is preliminary data.</text>
</comment>
<accession>A0ACA9QXT2</accession>
<organism evidence="1 2">
    <name type="scientific">Cetraspora pellucida</name>
    <dbReference type="NCBI Taxonomy" id="1433469"/>
    <lineage>
        <taxon>Eukaryota</taxon>
        <taxon>Fungi</taxon>
        <taxon>Fungi incertae sedis</taxon>
        <taxon>Mucoromycota</taxon>
        <taxon>Glomeromycotina</taxon>
        <taxon>Glomeromycetes</taxon>
        <taxon>Diversisporales</taxon>
        <taxon>Gigasporaceae</taxon>
        <taxon>Cetraspora</taxon>
    </lineage>
</organism>
<proteinExistence type="predicted"/>
<evidence type="ECO:0000313" key="2">
    <source>
        <dbReference type="Proteomes" id="UP000789366"/>
    </source>
</evidence>
<keyword evidence="2" id="KW-1185">Reference proteome</keyword>
<feature type="non-terminal residue" evidence="1">
    <location>
        <position position="74"/>
    </location>
</feature>
<feature type="non-terminal residue" evidence="1">
    <location>
        <position position="1"/>
    </location>
</feature>
<dbReference type="EMBL" id="CAJVPW010052367">
    <property type="protein sequence ID" value="CAG8768060.1"/>
    <property type="molecule type" value="Genomic_DNA"/>
</dbReference>
<dbReference type="Proteomes" id="UP000789366">
    <property type="component" value="Unassembled WGS sequence"/>
</dbReference>
<gene>
    <name evidence="1" type="ORF">SPELUC_LOCUS15595</name>
</gene>